<evidence type="ECO:0000313" key="2">
    <source>
        <dbReference type="Proteomes" id="UP001159042"/>
    </source>
</evidence>
<reference evidence="1 2" key="1">
    <citation type="journal article" date="2023" name="Insect Mol. Biol.">
        <title>Genome sequencing provides insights into the evolution of gene families encoding plant cell wall-degrading enzymes in longhorned beetles.</title>
        <authorList>
            <person name="Shin N.R."/>
            <person name="Okamura Y."/>
            <person name="Kirsch R."/>
            <person name="Pauchet Y."/>
        </authorList>
    </citation>
    <scope>NUCLEOTIDE SEQUENCE [LARGE SCALE GENOMIC DNA]</scope>
    <source>
        <strain evidence="1">EAD_L_NR</strain>
    </source>
</reference>
<keyword evidence="2" id="KW-1185">Reference proteome</keyword>
<dbReference type="Proteomes" id="UP001159042">
    <property type="component" value="Unassembled WGS sequence"/>
</dbReference>
<dbReference type="AlphaFoldDB" id="A0AAV8WB53"/>
<comment type="caution">
    <text evidence="1">The sequence shown here is derived from an EMBL/GenBank/DDBJ whole genome shotgun (WGS) entry which is preliminary data.</text>
</comment>
<protein>
    <submittedName>
        <fullName evidence="1">Uncharacterized protein</fullName>
    </submittedName>
</protein>
<organism evidence="1 2">
    <name type="scientific">Exocentrus adspersus</name>
    <dbReference type="NCBI Taxonomy" id="1586481"/>
    <lineage>
        <taxon>Eukaryota</taxon>
        <taxon>Metazoa</taxon>
        <taxon>Ecdysozoa</taxon>
        <taxon>Arthropoda</taxon>
        <taxon>Hexapoda</taxon>
        <taxon>Insecta</taxon>
        <taxon>Pterygota</taxon>
        <taxon>Neoptera</taxon>
        <taxon>Endopterygota</taxon>
        <taxon>Coleoptera</taxon>
        <taxon>Polyphaga</taxon>
        <taxon>Cucujiformia</taxon>
        <taxon>Chrysomeloidea</taxon>
        <taxon>Cerambycidae</taxon>
        <taxon>Lamiinae</taxon>
        <taxon>Acanthocinini</taxon>
        <taxon>Exocentrus</taxon>
    </lineage>
</organism>
<name>A0AAV8WB53_9CUCU</name>
<dbReference type="EMBL" id="JANEYG010000004">
    <property type="protein sequence ID" value="KAJ8923806.1"/>
    <property type="molecule type" value="Genomic_DNA"/>
</dbReference>
<evidence type="ECO:0000313" key="1">
    <source>
        <dbReference type="EMBL" id="KAJ8923806.1"/>
    </source>
</evidence>
<proteinExistence type="predicted"/>
<gene>
    <name evidence="1" type="ORF">NQ315_010388</name>
</gene>
<sequence>MSASGTSSLFFSDLVRFGGSGGYFFGVPLSKACVISFWNKKKFYYDGEWDAQAQDPRKRFLNHYPLNKLELNKNNDDDTPCGAGICLKRSFGQDELGPFWANRGKKDPTYFQEPLYVEEPYWVLVRRDEQYQEEPLEPFFTSRGKKESSKGVKYFDNLKLSRREFIDDVESPFFAAREYPFINFISDLFITLCHFQESGSIMDVKFYKITSTWFALQPCWWYTCNKHETLLTIQKAPSRNH</sequence>
<accession>A0AAV8WB53</accession>